<sequence>MERRQKPGEELLPDKTDRDQALKDDLNMEVNIDDLAFDEEKNSYEIDVKSEDPDYIHPDPYDTAVENGGDADSDFDEANPTAVNEYDKNLSLETDLDELGMHIDNGNIVEVLPIDEQLSRTPEDDRDDLDEEGYPKNDRI</sequence>
<evidence type="ECO:0000256" key="1">
    <source>
        <dbReference type="SAM" id="MobiDB-lite"/>
    </source>
</evidence>
<gene>
    <name evidence="2" type="ORF">SAMN05661099_1711</name>
</gene>
<dbReference type="EMBL" id="FUYR01000001">
    <property type="protein sequence ID" value="SKB51978.1"/>
    <property type="molecule type" value="Genomic_DNA"/>
</dbReference>
<feature type="region of interest" description="Disordered" evidence="1">
    <location>
        <begin position="45"/>
        <end position="79"/>
    </location>
</feature>
<protein>
    <submittedName>
        <fullName evidence="2">Uncharacterized protein</fullName>
    </submittedName>
</protein>
<dbReference type="Proteomes" id="UP000189981">
    <property type="component" value="Unassembled WGS sequence"/>
</dbReference>
<dbReference type="OrthoDB" id="714337at2"/>
<name>A0A1T5BX78_9SPHI</name>
<evidence type="ECO:0000313" key="2">
    <source>
        <dbReference type="EMBL" id="SKB51978.1"/>
    </source>
</evidence>
<organism evidence="2 3">
    <name type="scientific">Daejeonella lutea</name>
    <dbReference type="NCBI Taxonomy" id="572036"/>
    <lineage>
        <taxon>Bacteria</taxon>
        <taxon>Pseudomonadati</taxon>
        <taxon>Bacteroidota</taxon>
        <taxon>Sphingobacteriia</taxon>
        <taxon>Sphingobacteriales</taxon>
        <taxon>Sphingobacteriaceae</taxon>
        <taxon>Daejeonella</taxon>
    </lineage>
</organism>
<proteinExistence type="predicted"/>
<dbReference type="RefSeq" id="WP_079702153.1">
    <property type="nucleotide sequence ID" value="NZ_FUYR01000001.1"/>
</dbReference>
<accession>A0A1T5BX78</accession>
<feature type="region of interest" description="Disordered" evidence="1">
    <location>
        <begin position="113"/>
        <end position="140"/>
    </location>
</feature>
<keyword evidence="3" id="KW-1185">Reference proteome</keyword>
<feature type="compositionally biased region" description="Basic and acidic residues" evidence="1">
    <location>
        <begin position="45"/>
        <end position="60"/>
    </location>
</feature>
<feature type="region of interest" description="Disordered" evidence="1">
    <location>
        <begin position="1"/>
        <end position="23"/>
    </location>
</feature>
<reference evidence="3" key="1">
    <citation type="submission" date="2017-02" db="EMBL/GenBank/DDBJ databases">
        <authorList>
            <person name="Varghese N."/>
            <person name="Submissions S."/>
        </authorList>
    </citation>
    <scope>NUCLEOTIDE SEQUENCE [LARGE SCALE GENOMIC DNA]</scope>
    <source>
        <strain evidence="3">DSM 22385</strain>
    </source>
</reference>
<evidence type="ECO:0000313" key="3">
    <source>
        <dbReference type="Proteomes" id="UP000189981"/>
    </source>
</evidence>
<dbReference type="AlphaFoldDB" id="A0A1T5BX78"/>